<protein>
    <recommendedName>
        <fullName evidence="3">PEP phosphonomutase-like protein</fullName>
    </recommendedName>
</protein>
<evidence type="ECO:0000313" key="1">
    <source>
        <dbReference type="EMBL" id="RYP03541.1"/>
    </source>
</evidence>
<dbReference type="PANTHER" id="PTHR42905:SF16">
    <property type="entry name" value="CARBOXYPHOSPHONOENOLPYRUVATE PHOSPHONOMUTASE-LIKE PROTEIN (AFU_ORTHOLOGUE AFUA_5G07230)"/>
    <property type="match status" value="1"/>
</dbReference>
<sequence length="265" mass="27930">MSTQNSLALRLKSLHEPGNPLILTNVWDAISAKTVAQLPNTKALATASFAVAAAAGLEDEELTLDINLRAVEAVSKVAKASNLPLTVDFQDGFSDQLEAGVRKAIRLGAAGINLEDFGRELGEKGDLYPISEAQDRIRKVLKVAADEGIPDFVINARTDALLAGKTIDDAIERGKAFLEAGATNVFIWGGRERGGMKREEVEKAAKALGGKLNVSLVRLVPGGLTVKELREVGVARISVGPQLMLRSAPAVGVEAAKILAGEAAF</sequence>
<name>A0A4Q4TA85_9PEZI</name>
<reference evidence="1 2" key="1">
    <citation type="submission" date="2018-06" db="EMBL/GenBank/DDBJ databases">
        <title>Complete Genomes of Monosporascus.</title>
        <authorList>
            <person name="Robinson A.J."/>
            <person name="Natvig D.O."/>
        </authorList>
    </citation>
    <scope>NUCLEOTIDE SEQUENCE [LARGE SCALE GENOMIC DNA]</scope>
    <source>
        <strain evidence="1 2">CBS 110550</strain>
    </source>
</reference>
<dbReference type="SUPFAM" id="SSF51621">
    <property type="entry name" value="Phosphoenolpyruvate/pyruvate domain"/>
    <property type="match status" value="1"/>
</dbReference>
<dbReference type="EMBL" id="QJNU01000254">
    <property type="protein sequence ID" value="RYP03541.1"/>
    <property type="molecule type" value="Genomic_DNA"/>
</dbReference>
<dbReference type="OrthoDB" id="429143at2759"/>
<dbReference type="STRING" id="155417.A0A4Q4TA85"/>
<evidence type="ECO:0000313" key="2">
    <source>
        <dbReference type="Proteomes" id="UP000293360"/>
    </source>
</evidence>
<dbReference type="InterPro" id="IPR040442">
    <property type="entry name" value="Pyrv_kinase-like_dom_sf"/>
</dbReference>
<dbReference type="GO" id="GO:0003824">
    <property type="term" value="F:catalytic activity"/>
    <property type="evidence" value="ECO:0007669"/>
    <property type="project" value="InterPro"/>
</dbReference>
<dbReference type="InterPro" id="IPR039556">
    <property type="entry name" value="ICL/PEPM"/>
</dbReference>
<dbReference type="PANTHER" id="PTHR42905">
    <property type="entry name" value="PHOSPHOENOLPYRUVATE CARBOXYLASE"/>
    <property type="match status" value="1"/>
</dbReference>
<gene>
    <name evidence="1" type="ORF">DL764_005096</name>
</gene>
<organism evidence="1 2">
    <name type="scientific">Monosporascus ibericus</name>
    <dbReference type="NCBI Taxonomy" id="155417"/>
    <lineage>
        <taxon>Eukaryota</taxon>
        <taxon>Fungi</taxon>
        <taxon>Dikarya</taxon>
        <taxon>Ascomycota</taxon>
        <taxon>Pezizomycotina</taxon>
        <taxon>Sordariomycetes</taxon>
        <taxon>Xylariomycetidae</taxon>
        <taxon>Xylariales</taxon>
        <taxon>Xylariales incertae sedis</taxon>
        <taxon>Monosporascus</taxon>
    </lineage>
</organism>
<keyword evidence="2" id="KW-1185">Reference proteome</keyword>
<dbReference type="InterPro" id="IPR015813">
    <property type="entry name" value="Pyrv/PenolPyrv_kinase-like_dom"/>
</dbReference>
<dbReference type="CDD" id="cd00377">
    <property type="entry name" value="ICL_PEPM"/>
    <property type="match status" value="1"/>
</dbReference>
<accession>A0A4Q4TA85</accession>
<proteinExistence type="predicted"/>
<comment type="caution">
    <text evidence="1">The sequence shown here is derived from an EMBL/GenBank/DDBJ whole genome shotgun (WGS) entry which is preliminary data.</text>
</comment>
<dbReference type="AlphaFoldDB" id="A0A4Q4TA85"/>
<dbReference type="Pfam" id="PF13714">
    <property type="entry name" value="PEP_mutase"/>
    <property type="match status" value="1"/>
</dbReference>
<evidence type="ECO:0008006" key="3">
    <source>
        <dbReference type="Google" id="ProtNLM"/>
    </source>
</evidence>
<dbReference type="Proteomes" id="UP000293360">
    <property type="component" value="Unassembled WGS sequence"/>
</dbReference>
<dbReference type="Gene3D" id="3.20.20.60">
    <property type="entry name" value="Phosphoenolpyruvate-binding domains"/>
    <property type="match status" value="1"/>
</dbReference>